<gene>
    <name evidence="1" type="ORF">HJG60_020718</name>
</gene>
<dbReference type="Proteomes" id="UP000664940">
    <property type="component" value="Unassembled WGS sequence"/>
</dbReference>
<evidence type="ECO:0000313" key="2">
    <source>
        <dbReference type="Proteomes" id="UP000664940"/>
    </source>
</evidence>
<accession>A0A833YNS6</accession>
<comment type="caution">
    <text evidence="1">The sequence shown here is derived from an EMBL/GenBank/DDBJ whole genome shotgun (WGS) entry which is preliminary data.</text>
</comment>
<name>A0A833YNS6_9CHIR</name>
<dbReference type="AlphaFoldDB" id="A0A833YNS6"/>
<sequence length="121" mass="13194">MLGSLRGSRALCNLYRAAPLHNAVSHWSVLLVHCVFLEGRGKNEHVQGGSDIQGCGCGLHRGGTGAAGLCSEEVVPRCDGRELQEPGLSGTSTLQTRYLTYRKRREALDDRDITPDGEKFR</sequence>
<dbReference type="EMBL" id="JABVXQ010000014">
    <property type="protein sequence ID" value="KAF6080082.1"/>
    <property type="molecule type" value="Genomic_DNA"/>
</dbReference>
<protein>
    <submittedName>
        <fullName evidence="1">Uncharacterized protein</fullName>
    </submittedName>
</protein>
<organism evidence="1 2">
    <name type="scientific">Phyllostomus discolor</name>
    <name type="common">pale spear-nosed bat</name>
    <dbReference type="NCBI Taxonomy" id="89673"/>
    <lineage>
        <taxon>Eukaryota</taxon>
        <taxon>Metazoa</taxon>
        <taxon>Chordata</taxon>
        <taxon>Craniata</taxon>
        <taxon>Vertebrata</taxon>
        <taxon>Euteleostomi</taxon>
        <taxon>Mammalia</taxon>
        <taxon>Eutheria</taxon>
        <taxon>Laurasiatheria</taxon>
        <taxon>Chiroptera</taxon>
        <taxon>Yangochiroptera</taxon>
        <taxon>Phyllostomidae</taxon>
        <taxon>Phyllostominae</taxon>
        <taxon>Phyllostomus</taxon>
    </lineage>
</organism>
<reference evidence="1 2" key="1">
    <citation type="journal article" date="2020" name="Nature">
        <title>Six reference-quality genomes reveal evolution of bat adaptations.</title>
        <authorList>
            <person name="Jebb D."/>
            <person name="Huang Z."/>
            <person name="Pippel M."/>
            <person name="Hughes G.M."/>
            <person name="Lavrichenko K."/>
            <person name="Devanna P."/>
            <person name="Winkler S."/>
            <person name="Jermiin L.S."/>
            <person name="Skirmuntt E.C."/>
            <person name="Katzourakis A."/>
            <person name="Burkitt-Gray L."/>
            <person name="Ray D.A."/>
            <person name="Sullivan K.A.M."/>
            <person name="Roscito J.G."/>
            <person name="Kirilenko B.M."/>
            <person name="Davalos L.M."/>
            <person name="Corthals A.P."/>
            <person name="Power M.L."/>
            <person name="Jones G."/>
            <person name="Ransome R.D."/>
            <person name="Dechmann D.K.N."/>
            <person name="Locatelli A.G."/>
            <person name="Puechmaille S.J."/>
            <person name="Fedrigo O."/>
            <person name="Jarvis E.D."/>
            <person name="Hiller M."/>
            <person name="Vernes S.C."/>
            <person name="Myers E.W."/>
            <person name="Teeling E.C."/>
        </authorList>
    </citation>
    <scope>NUCLEOTIDE SEQUENCE [LARGE SCALE GENOMIC DNA]</scope>
    <source>
        <strain evidence="1">Bat1K_MPI-CBG_1</strain>
    </source>
</reference>
<evidence type="ECO:0000313" key="1">
    <source>
        <dbReference type="EMBL" id="KAF6080082.1"/>
    </source>
</evidence>
<proteinExistence type="predicted"/>